<name>A0ABR2EZ02_9ROSI</name>
<organism evidence="9 10">
    <name type="scientific">Hibiscus sabdariffa</name>
    <name type="common">roselle</name>
    <dbReference type="NCBI Taxonomy" id="183260"/>
    <lineage>
        <taxon>Eukaryota</taxon>
        <taxon>Viridiplantae</taxon>
        <taxon>Streptophyta</taxon>
        <taxon>Embryophyta</taxon>
        <taxon>Tracheophyta</taxon>
        <taxon>Spermatophyta</taxon>
        <taxon>Magnoliopsida</taxon>
        <taxon>eudicotyledons</taxon>
        <taxon>Gunneridae</taxon>
        <taxon>Pentapetalae</taxon>
        <taxon>rosids</taxon>
        <taxon>malvids</taxon>
        <taxon>Malvales</taxon>
        <taxon>Malvaceae</taxon>
        <taxon>Malvoideae</taxon>
        <taxon>Hibiscus</taxon>
    </lineage>
</organism>
<feature type="transmembrane region" description="Helical" evidence="7">
    <location>
        <begin position="140"/>
        <end position="162"/>
    </location>
</feature>
<keyword evidence="6 7" id="KW-0472">Membrane</keyword>
<evidence type="ECO:0000313" key="10">
    <source>
        <dbReference type="Proteomes" id="UP001472677"/>
    </source>
</evidence>
<evidence type="ECO:0000256" key="3">
    <source>
        <dbReference type="ARBA" id="ARBA00022692"/>
    </source>
</evidence>
<keyword evidence="5 7" id="KW-1133">Transmembrane helix</keyword>
<feature type="transmembrane region" description="Helical" evidence="7">
    <location>
        <begin position="421"/>
        <end position="442"/>
    </location>
</feature>
<evidence type="ECO:0000256" key="7">
    <source>
        <dbReference type="SAM" id="Phobius"/>
    </source>
</evidence>
<feature type="transmembrane region" description="Helical" evidence="7">
    <location>
        <begin position="190"/>
        <end position="208"/>
    </location>
</feature>
<dbReference type="PANTHER" id="PTHR48017">
    <property type="entry name" value="OS05G0424000 PROTEIN-RELATED"/>
    <property type="match status" value="1"/>
</dbReference>
<gene>
    <name evidence="9" type="ORF">V6N12_006488</name>
</gene>
<feature type="transmembrane region" description="Helical" evidence="7">
    <location>
        <begin position="454"/>
        <end position="478"/>
    </location>
</feature>
<dbReference type="EMBL" id="JBBPBM010000009">
    <property type="protein sequence ID" value="KAK8567920.1"/>
    <property type="molecule type" value="Genomic_DNA"/>
</dbReference>
<keyword evidence="2" id="KW-0813">Transport</keyword>
<feature type="transmembrane region" description="Helical" evidence="7">
    <location>
        <begin position="391"/>
        <end position="415"/>
    </location>
</feature>
<evidence type="ECO:0000256" key="6">
    <source>
        <dbReference type="ARBA" id="ARBA00023136"/>
    </source>
</evidence>
<reference evidence="9 10" key="1">
    <citation type="journal article" date="2024" name="G3 (Bethesda)">
        <title>Genome assembly of Hibiscus sabdariffa L. provides insights into metabolisms of medicinal natural products.</title>
        <authorList>
            <person name="Kim T."/>
        </authorList>
    </citation>
    <scope>NUCLEOTIDE SEQUENCE [LARGE SCALE GENOMIC DNA]</scope>
    <source>
        <strain evidence="9">TK-2024</strain>
        <tissue evidence="9">Old leaves</tissue>
    </source>
</reference>
<evidence type="ECO:0000313" key="9">
    <source>
        <dbReference type="EMBL" id="KAK8567920.1"/>
    </source>
</evidence>
<sequence length="489" mass="53459">MGEVVVPIDDDSLQHLPLQIITFKSGSNKDIPVAGHAVSGPRGGVDVRELESWLPLTESRNGTTFSAVFHLLCSGIGFQALLLPAAFLSLGWAWGIICLSMAYAWQLYTTWLLVNLHEPVPGTRCSRFVRLSIIAFGPKLGKLLAIFPVMYLSGGSCVMLIITGGNSMKQFFNIICEEGTMCGSKSLTGTHWFLVFAGIAIIIGQLPNLNSMARVSLTGAITSIGYITMVWALSIGKRRPSGVSYSLPDAEKTGMNGFGNILNAIGIIMLAFRGHNLILEIQGTLPSDSKQSPRKSMWRSVMVSYLIIPMCLFPLAIVGFWAYGNKIPANGVGILTAFSQFHGHDTSKLVIGLIYLWLTISCITSYQIYAMPAFDNLEFVYASSQKRRCPWWVRVGLRLFFGGLTFFIAVAFPFLGSLAPLIGGMAVVPLTFAYPCFMWISIKKPRSKGKMWSLNMGLGCLGIVLSVLLIVAAIWNLADHGFNANFFRP</sequence>
<evidence type="ECO:0000256" key="1">
    <source>
        <dbReference type="ARBA" id="ARBA00004370"/>
    </source>
</evidence>
<protein>
    <recommendedName>
        <fullName evidence="8">Amino acid transporter transmembrane domain-containing protein</fullName>
    </recommendedName>
</protein>
<feature type="domain" description="Amino acid transporter transmembrane" evidence="8">
    <location>
        <begin position="61"/>
        <end position="475"/>
    </location>
</feature>
<comment type="caution">
    <text evidence="9">The sequence shown here is derived from an EMBL/GenBank/DDBJ whole genome shotgun (WGS) entry which is preliminary data.</text>
</comment>
<evidence type="ECO:0000259" key="8">
    <source>
        <dbReference type="Pfam" id="PF01490"/>
    </source>
</evidence>
<proteinExistence type="predicted"/>
<feature type="transmembrane region" description="Helical" evidence="7">
    <location>
        <begin position="349"/>
        <end position="370"/>
    </location>
</feature>
<feature type="transmembrane region" description="Helical" evidence="7">
    <location>
        <begin position="67"/>
        <end position="86"/>
    </location>
</feature>
<feature type="transmembrane region" description="Helical" evidence="7">
    <location>
        <begin position="254"/>
        <end position="272"/>
    </location>
</feature>
<keyword evidence="10" id="KW-1185">Reference proteome</keyword>
<dbReference type="InterPro" id="IPR013057">
    <property type="entry name" value="AA_transpt_TM"/>
</dbReference>
<feature type="transmembrane region" description="Helical" evidence="7">
    <location>
        <begin position="92"/>
        <end position="114"/>
    </location>
</feature>
<dbReference type="Proteomes" id="UP001472677">
    <property type="component" value="Unassembled WGS sequence"/>
</dbReference>
<keyword evidence="3 7" id="KW-0812">Transmembrane</keyword>
<evidence type="ECO:0000256" key="2">
    <source>
        <dbReference type="ARBA" id="ARBA00022448"/>
    </source>
</evidence>
<evidence type="ECO:0000256" key="5">
    <source>
        <dbReference type="ARBA" id="ARBA00022989"/>
    </source>
</evidence>
<comment type="subcellular location">
    <subcellularLocation>
        <location evidence="1">Membrane</location>
    </subcellularLocation>
</comment>
<accession>A0ABR2EZ02</accession>
<evidence type="ECO:0000256" key="4">
    <source>
        <dbReference type="ARBA" id="ARBA00022970"/>
    </source>
</evidence>
<keyword evidence="4" id="KW-0029">Amino-acid transport</keyword>
<feature type="transmembrane region" description="Helical" evidence="7">
    <location>
        <begin position="302"/>
        <end position="323"/>
    </location>
</feature>
<dbReference type="Pfam" id="PF01490">
    <property type="entry name" value="Aa_trans"/>
    <property type="match status" value="1"/>
</dbReference>
<feature type="transmembrane region" description="Helical" evidence="7">
    <location>
        <begin position="215"/>
        <end position="234"/>
    </location>
</feature>